<reference evidence="9" key="2">
    <citation type="submission" date="2025-08" db="UniProtKB">
        <authorList>
            <consortium name="Ensembl"/>
        </authorList>
    </citation>
    <scope>IDENTIFICATION</scope>
</reference>
<evidence type="ECO:0000256" key="3">
    <source>
        <dbReference type="ARBA" id="ARBA00022525"/>
    </source>
</evidence>
<sequence>MEVPRLGVQSELQLPAYTTATATGDPSLYFNSSCVFPFEYGDQLHHNCIWVHSDYAWCSIDQKFQGRWRYCTARDPPRCIFPFLYRNKLFHRCTREGFVLSRSWCSLTENYDQDGKWKQCSPHQ</sequence>
<keyword evidence="6" id="KW-0278">Fertilization</keyword>
<dbReference type="GO" id="GO:0005576">
    <property type="term" value="C:extracellular region"/>
    <property type="evidence" value="ECO:0007669"/>
    <property type="project" value="UniProtKB-SubCell"/>
</dbReference>
<evidence type="ECO:0000313" key="10">
    <source>
        <dbReference type="Proteomes" id="UP000314985"/>
    </source>
</evidence>
<evidence type="ECO:0000256" key="5">
    <source>
        <dbReference type="ARBA" id="ARBA00023157"/>
    </source>
</evidence>
<dbReference type="SMART" id="SM00059">
    <property type="entry name" value="FN2"/>
    <property type="match status" value="2"/>
</dbReference>
<dbReference type="InterPro" id="IPR000562">
    <property type="entry name" value="FN_type2_dom"/>
</dbReference>
<reference evidence="9 10" key="1">
    <citation type="submission" date="2017-08" db="EMBL/GenBank/DDBJ databases">
        <title>USMARCv1.0.</title>
        <authorList>
            <person name="Hannum G.I."/>
            <person name="Koren S."/>
            <person name="Schroeder S.G."/>
            <person name="Chin S.C."/>
            <person name="Nonneman D.J."/>
            <person name="Becker S.A."/>
            <person name="Rosen B.D."/>
            <person name="Bickhart D.M."/>
            <person name="Putnam N.H."/>
            <person name="Green R.E."/>
            <person name="Tuggle C.K."/>
            <person name="Liu H."/>
            <person name="Rohrer G.A."/>
            <person name="Warr A."/>
            <person name="Hall R."/>
            <person name="Kim K."/>
            <person name="Hume D.A."/>
            <person name="Talbot R."/>
            <person name="Chow W."/>
            <person name="Howe K."/>
            <person name="Schwartz A.S."/>
            <person name="Watson M."/>
            <person name="Archibald A.L."/>
            <person name="Phillippy A.M."/>
            <person name="Smith T.P.L."/>
        </authorList>
    </citation>
    <scope>NUCLEOTIDE SEQUENCE [LARGE SCALE GENOMIC DNA]</scope>
</reference>
<evidence type="ECO:0000256" key="1">
    <source>
        <dbReference type="ARBA" id="ARBA00004613"/>
    </source>
</evidence>
<evidence type="ECO:0000256" key="2">
    <source>
        <dbReference type="ARBA" id="ARBA00010011"/>
    </source>
</evidence>
<dbReference type="FunFam" id="2.10.10.10:FF:000015">
    <property type="entry name" value="Binder of sperm protein homolog 2"/>
    <property type="match status" value="1"/>
</dbReference>
<dbReference type="AlphaFoldDB" id="A0A4X1W1H4"/>
<feature type="disulfide bond" evidence="7">
    <location>
        <begin position="79"/>
        <end position="105"/>
    </location>
</feature>
<evidence type="ECO:0000256" key="6">
    <source>
        <dbReference type="ARBA" id="ARBA00023279"/>
    </source>
</evidence>
<dbReference type="InterPro" id="IPR013806">
    <property type="entry name" value="Kringle-like"/>
</dbReference>
<name>A0A4X1W1H4_PIG</name>
<accession>A0A4X1W1H4</accession>
<proteinExistence type="inferred from homology"/>
<dbReference type="CDD" id="cd00062">
    <property type="entry name" value="FN2"/>
    <property type="match status" value="1"/>
</dbReference>
<feature type="disulfide bond" evidence="7">
    <location>
        <begin position="93"/>
        <end position="120"/>
    </location>
</feature>
<dbReference type="PANTHER" id="PTHR22918:SF5">
    <property type="entry name" value="BINDER OF SPERM PROTEIN HOMOLOG 2"/>
    <property type="match status" value="1"/>
</dbReference>
<dbReference type="Gene3D" id="2.10.10.10">
    <property type="entry name" value="Fibronectin, type II, collagen-binding"/>
    <property type="match status" value="2"/>
</dbReference>
<evidence type="ECO:0000313" key="9">
    <source>
        <dbReference type="Ensembl" id="ENSSSCP00070047778.1"/>
    </source>
</evidence>
<dbReference type="Proteomes" id="UP000314985">
    <property type="component" value="Chromosome 6"/>
</dbReference>
<organism evidence="9 10">
    <name type="scientific">Sus scrofa</name>
    <name type="common">Pig</name>
    <dbReference type="NCBI Taxonomy" id="9823"/>
    <lineage>
        <taxon>Eukaryota</taxon>
        <taxon>Metazoa</taxon>
        <taxon>Chordata</taxon>
        <taxon>Craniata</taxon>
        <taxon>Vertebrata</taxon>
        <taxon>Euteleostomi</taxon>
        <taxon>Mammalia</taxon>
        <taxon>Eutheria</taxon>
        <taxon>Laurasiatheria</taxon>
        <taxon>Artiodactyla</taxon>
        <taxon>Suina</taxon>
        <taxon>Suidae</taxon>
        <taxon>Sus</taxon>
    </lineage>
</organism>
<evidence type="ECO:0000256" key="4">
    <source>
        <dbReference type="ARBA" id="ARBA00022737"/>
    </source>
</evidence>
<dbReference type="PROSITE" id="PS51092">
    <property type="entry name" value="FN2_2"/>
    <property type="match status" value="2"/>
</dbReference>
<dbReference type="PANTHER" id="PTHR22918">
    <property type="entry name" value="SEMINAL PLASMA PROTEIN"/>
    <property type="match status" value="1"/>
</dbReference>
<comment type="subcellular location">
    <subcellularLocation>
        <location evidence="1">Secreted</location>
    </subcellularLocation>
</comment>
<keyword evidence="3" id="KW-0964">Secreted</keyword>
<dbReference type="SUPFAM" id="SSF57440">
    <property type="entry name" value="Kringle-like"/>
    <property type="match status" value="2"/>
</dbReference>
<comment type="caution">
    <text evidence="7">Lacks conserved residue(s) required for the propagation of feature annotation.</text>
</comment>
<keyword evidence="5 7" id="KW-1015">Disulfide bond</keyword>
<keyword evidence="4" id="KW-0677">Repeat</keyword>
<dbReference type="PRINTS" id="PR00013">
    <property type="entry name" value="FNTYPEII"/>
</dbReference>
<dbReference type="InterPro" id="IPR036943">
    <property type="entry name" value="FN_type2_sf"/>
</dbReference>
<feature type="domain" description="Fibronectin type-II" evidence="8">
    <location>
        <begin position="74"/>
        <end position="122"/>
    </location>
</feature>
<dbReference type="Ensembl" id="ENSSSCT00070056244.1">
    <property type="protein sequence ID" value="ENSSSCP00070047778.1"/>
    <property type="gene ID" value="ENSSSCG00070028042.1"/>
</dbReference>
<comment type="similarity">
    <text evidence="2">Belongs to the seminal plasma protein family.</text>
</comment>
<dbReference type="Pfam" id="PF00040">
    <property type="entry name" value="fn2"/>
    <property type="match status" value="2"/>
</dbReference>
<evidence type="ECO:0000256" key="7">
    <source>
        <dbReference type="PROSITE-ProRule" id="PRU00479"/>
    </source>
</evidence>
<feature type="domain" description="Fibronectin type-II" evidence="8">
    <location>
        <begin position="29"/>
        <end position="73"/>
    </location>
</feature>
<dbReference type="InterPro" id="IPR051666">
    <property type="entry name" value="SP_Capacitation_Regulator"/>
</dbReference>
<evidence type="ECO:0000259" key="8">
    <source>
        <dbReference type="PROSITE" id="PS51092"/>
    </source>
</evidence>
<protein>
    <recommendedName>
        <fullName evidence="8">Fibronectin type-II domain-containing protein</fullName>
    </recommendedName>
</protein>